<proteinExistence type="inferred from homology"/>
<evidence type="ECO:0000259" key="4">
    <source>
        <dbReference type="Pfam" id="PF01814"/>
    </source>
</evidence>
<keyword evidence="2" id="KW-0479">Metal-binding</keyword>
<dbReference type="InterPro" id="IPR050669">
    <property type="entry name" value="Hemerythrin"/>
</dbReference>
<dbReference type="NCBIfam" id="TIGR02481">
    <property type="entry name" value="hemeryth_dom"/>
    <property type="match status" value="1"/>
</dbReference>
<dbReference type="EMBL" id="AP007255">
    <property type="protein sequence ID" value="BAE51043.1"/>
    <property type="molecule type" value="Genomic_DNA"/>
</dbReference>
<protein>
    <submittedName>
        <fullName evidence="5">Hemerythrin-like protein PA1673</fullName>
    </submittedName>
</protein>
<dbReference type="InterPro" id="IPR012312">
    <property type="entry name" value="Hemerythrin-like"/>
</dbReference>
<dbReference type="OrthoDB" id="7305302at2"/>
<comment type="similarity">
    <text evidence="1">Belongs to the hemerythrin family.</text>
</comment>
<keyword evidence="3" id="KW-0408">Iron</keyword>
<dbReference type="KEGG" id="mag:amb2239"/>
<evidence type="ECO:0000313" key="5">
    <source>
        <dbReference type="EMBL" id="BAE51043.1"/>
    </source>
</evidence>
<accession>Q2W532</accession>
<name>Q2W532_PARM1</name>
<dbReference type="CDD" id="cd12107">
    <property type="entry name" value="Hemerythrin"/>
    <property type="match status" value="1"/>
</dbReference>
<dbReference type="Gene3D" id="1.20.120.50">
    <property type="entry name" value="Hemerythrin-like"/>
    <property type="match status" value="1"/>
</dbReference>
<dbReference type="PANTHER" id="PTHR37164:SF1">
    <property type="entry name" value="BACTERIOHEMERYTHRIN"/>
    <property type="match status" value="1"/>
</dbReference>
<dbReference type="PANTHER" id="PTHR37164">
    <property type="entry name" value="BACTERIOHEMERYTHRIN"/>
    <property type="match status" value="1"/>
</dbReference>
<gene>
    <name evidence="5" type="ordered locus">amb2239</name>
</gene>
<dbReference type="AlphaFoldDB" id="Q2W532"/>
<dbReference type="InterPro" id="IPR012827">
    <property type="entry name" value="Hemerythrin_metal-bd"/>
</dbReference>
<dbReference type="NCBIfam" id="NF033749">
    <property type="entry name" value="bact_hemeryth"/>
    <property type="match status" value="1"/>
</dbReference>
<dbReference type="InterPro" id="IPR035938">
    <property type="entry name" value="Hemerythrin-like_sf"/>
</dbReference>
<organism evidence="5 6">
    <name type="scientific">Paramagnetospirillum magneticum (strain ATCC 700264 / AMB-1)</name>
    <name type="common">Magnetospirillum magneticum</name>
    <dbReference type="NCBI Taxonomy" id="342108"/>
    <lineage>
        <taxon>Bacteria</taxon>
        <taxon>Pseudomonadati</taxon>
        <taxon>Pseudomonadota</taxon>
        <taxon>Alphaproteobacteria</taxon>
        <taxon>Rhodospirillales</taxon>
        <taxon>Magnetospirillaceae</taxon>
        <taxon>Paramagnetospirillum</taxon>
    </lineage>
</organism>
<dbReference type="GO" id="GO:0046872">
    <property type="term" value="F:metal ion binding"/>
    <property type="evidence" value="ECO:0007669"/>
    <property type="project" value="UniProtKB-KW"/>
</dbReference>
<dbReference type="RefSeq" id="WP_011384637.1">
    <property type="nucleotide sequence ID" value="NC_007626.1"/>
</dbReference>
<dbReference type="Proteomes" id="UP000007058">
    <property type="component" value="Chromosome"/>
</dbReference>
<evidence type="ECO:0000313" key="6">
    <source>
        <dbReference type="Proteomes" id="UP000007058"/>
    </source>
</evidence>
<evidence type="ECO:0000256" key="1">
    <source>
        <dbReference type="ARBA" id="ARBA00010587"/>
    </source>
</evidence>
<dbReference type="HOGENOM" id="CLU_086902_3_0_5"/>
<sequence>MANWQEHMRTGIDVVDDDHQELFALVGQFETASKTASGQVDGAEIGRILERLQAYVNEHFEREETAQLESGYEGYAENKRQHDELRRTLETFLGKHRRGEWGDLKVATESMRSFLAIWLSEHIMKTDRKMRGRILPWVRKRA</sequence>
<dbReference type="SUPFAM" id="SSF47188">
    <property type="entry name" value="Hemerythrin-like"/>
    <property type="match status" value="1"/>
</dbReference>
<feature type="domain" description="Hemerythrin-like" evidence="4">
    <location>
        <begin position="10"/>
        <end position="130"/>
    </location>
</feature>
<dbReference type="STRING" id="342108.amb2239"/>
<evidence type="ECO:0000256" key="2">
    <source>
        <dbReference type="ARBA" id="ARBA00022723"/>
    </source>
</evidence>
<evidence type="ECO:0000256" key="3">
    <source>
        <dbReference type="ARBA" id="ARBA00023004"/>
    </source>
</evidence>
<reference evidence="5 6" key="1">
    <citation type="journal article" date="2005" name="DNA Res.">
        <title>Complete genome sequence of the facultative anaerobic magnetotactic bacterium Magnetospirillum sp. strain AMB-1.</title>
        <authorList>
            <person name="Matsunaga T."/>
            <person name="Okamura Y."/>
            <person name="Fukuda Y."/>
            <person name="Wahyudi A.T."/>
            <person name="Murase Y."/>
            <person name="Takeyama H."/>
        </authorList>
    </citation>
    <scope>NUCLEOTIDE SEQUENCE [LARGE SCALE GENOMIC DNA]</scope>
    <source>
        <strain evidence="6">ATCC 700264 / AMB-1</strain>
    </source>
</reference>
<keyword evidence="6" id="KW-1185">Reference proteome</keyword>
<dbReference type="Pfam" id="PF01814">
    <property type="entry name" value="Hemerythrin"/>
    <property type="match status" value="1"/>
</dbReference>